<evidence type="ECO:0000313" key="6">
    <source>
        <dbReference type="EMBL" id="AYJ85147.1"/>
    </source>
</evidence>
<protein>
    <submittedName>
        <fullName evidence="6">FAD-binding protein</fullName>
    </submittedName>
</protein>
<comment type="cofactor">
    <cofactor evidence="1">
        <name>FAD</name>
        <dbReference type="ChEBI" id="CHEBI:57692"/>
    </cofactor>
</comment>
<dbReference type="SUPFAM" id="SSF56425">
    <property type="entry name" value="Succinate dehydrogenase/fumarate reductase flavoprotein, catalytic domain"/>
    <property type="match status" value="1"/>
</dbReference>
<sequence length="581" mass="62154">MIELLPAPARWDQEYDVIVLGSGAGGLVAATVAAIGGARTLVLEKSEMFGGGAAISGGVVWIPNHADMAALGIDDSREKAALYLRKVLGNRARWDLIDAYLDTAPEMMAFMHANTALKLVPRPVGPDYYSEEEGATPGGRMLDPAIYDGRRLGGLFDKLRKPLPTFLLFGGMMVGKYDVDMLLKSYRSAKAFRHAATMVGRYVRDRLTLYRRGTRLALGNALAGRLLESAVTAGVTLWSEADADAVFRAADGRIAGLSIARNGVARHIRAHSGVVLATGGFPGNATMMSAHLPFPDLHHSMAPADNRGDGITIGLAAGGRLDIINRDNAFWTPVSVMQNTDGTLLKCPHLITDRSKPGLIAVNRIGRRFVNEATSYHDFVAAMHREHEQVPTIPAILICDSRFIRKYGLGLVRPGPTRLARFVRSGYLTRANDIAALAKALDIPAGVLEETIAAANEAAKTGIDVEFGKGSTGYNRYLGDTDHKPNPCLGPIARAPFYAVKVYPGDIGTSLGLRTDAHAHVLDERDEAIPGLFACGNDMNSVMAGTYPSGGITLGPAMTFGYAVGREMWASEASVDIAEKS</sequence>
<organism evidence="6 7">
    <name type="scientific">Sphingomonas paeninsulae</name>
    <dbReference type="NCBI Taxonomy" id="2319844"/>
    <lineage>
        <taxon>Bacteria</taxon>
        <taxon>Pseudomonadati</taxon>
        <taxon>Pseudomonadota</taxon>
        <taxon>Alphaproteobacteria</taxon>
        <taxon>Sphingomonadales</taxon>
        <taxon>Sphingomonadaceae</taxon>
        <taxon>Sphingomonas</taxon>
    </lineage>
</organism>
<dbReference type="GO" id="GO:0016491">
    <property type="term" value="F:oxidoreductase activity"/>
    <property type="evidence" value="ECO:0007669"/>
    <property type="project" value="UniProtKB-KW"/>
</dbReference>
<gene>
    <name evidence="6" type="ORF">D3Y57_03710</name>
</gene>
<proteinExistence type="predicted"/>
<keyword evidence="3" id="KW-0274">FAD</keyword>
<accession>A0A494T735</accession>
<dbReference type="EMBL" id="CP032828">
    <property type="protein sequence ID" value="AYJ85147.1"/>
    <property type="molecule type" value="Genomic_DNA"/>
</dbReference>
<dbReference type="InterPro" id="IPR027477">
    <property type="entry name" value="Succ_DH/fumarate_Rdtase_cat_sf"/>
</dbReference>
<dbReference type="Pfam" id="PF00890">
    <property type="entry name" value="FAD_binding_2"/>
    <property type="match status" value="1"/>
</dbReference>
<name>A0A494T735_SPHPE</name>
<keyword evidence="4" id="KW-0560">Oxidoreductase</keyword>
<dbReference type="PANTHER" id="PTHR43400">
    <property type="entry name" value="FUMARATE REDUCTASE"/>
    <property type="match status" value="1"/>
</dbReference>
<dbReference type="PANTHER" id="PTHR43400:SF10">
    <property type="entry name" value="3-OXOSTEROID 1-DEHYDROGENASE"/>
    <property type="match status" value="1"/>
</dbReference>
<evidence type="ECO:0000256" key="2">
    <source>
        <dbReference type="ARBA" id="ARBA00022630"/>
    </source>
</evidence>
<reference evidence="6 7" key="1">
    <citation type="submission" date="2018-09" db="EMBL/GenBank/DDBJ databases">
        <title>Sphingomonas peninsula sp. nov., isolated from fildes peninsula, Antarctic soil.</title>
        <authorList>
            <person name="Yingchao G."/>
        </authorList>
    </citation>
    <scope>NUCLEOTIDE SEQUENCE [LARGE SCALE GENOMIC DNA]</scope>
    <source>
        <strain evidence="6 7">YZ-8</strain>
        <plasmid evidence="6 7">unnamed1</plasmid>
    </source>
</reference>
<dbReference type="Gene3D" id="3.90.700.10">
    <property type="entry name" value="Succinate dehydrogenase/fumarate reductase flavoprotein, catalytic domain"/>
    <property type="match status" value="1"/>
</dbReference>
<geneLocation type="plasmid" evidence="6">
    <name>unnamed1</name>
</geneLocation>
<dbReference type="AlphaFoldDB" id="A0A494T735"/>
<evidence type="ECO:0000313" key="7">
    <source>
        <dbReference type="Proteomes" id="UP000276254"/>
    </source>
</evidence>
<dbReference type="InterPro" id="IPR036188">
    <property type="entry name" value="FAD/NAD-bd_sf"/>
</dbReference>
<evidence type="ECO:0000259" key="5">
    <source>
        <dbReference type="Pfam" id="PF00890"/>
    </source>
</evidence>
<keyword evidence="6" id="KW-0614">Plasmid</keyword>
<dbReference type="KEGG" id="spha:D3Y57_03710"/>
<evidence type="ECO:0000256" key="3">
    <source>
        <dbReference type="ARBA" id="ARBA00022827"/>
    </source>
</evidence>
<evidence type="ECO:0000256" key="1">
    <source>
        <dbReference type="ARBA" id="ARBA00001974"/>
    </source>
</evidence>
<keyword evidence="7" id="KW-1185">Reference proteome</keyword>
<evidence type="ECO:0000256" key="4">
    <source>
        <dbReference type="ARBA" id="ARBA00023002"/>
    </source>
</evidence>
<keyword evidence="2" id="KW-0285">Flavoprotein</keyword>
<dbReference type="InterPro" id="IPR050315">
    <property type="entry name" value="FAD-oxidoreductase_2"/>
</dbReference>
<dbReference type="GO" id="GO:0008202">
    <property type="term" value="P:steroid metabolic process"/>
    <property type="evidence" value="ECO:0007669"/>
    <property type="project" value="UniProtKB-ARBA"/>
</dbReference>
<feature type="domain" description="FAD-dependent oxidoreductase 2 FAD-binding" evidence="5">
    <location>
        <begin position="16"/>
        <end position="554"/>
    </location>
</feature>
<dbReference type="OrthoDB" id="3178130at2"/>
<dbReference type="InterPro" id="IPR003953">
    <property type="entry name" value="FAD-dep_OxRdtase_2_FAD-bd"/>
</dbReference>
<dbReference type="RefSeq" id="WP_121151449.1">
    <property type="nucleotide sequence ID" value="NZ_CP032828.1"/>
</dbReference>
<dbReference type="SUPFAM" id="SSF51905">
    <property type="entry name" value="FAD/NAD(P)-binding domain"/>
    <property type="match status" value="1"/>
</dbReference>
<dbReference type="Gene3D" id="3.50.50.60">
    <property type="entry name" value="FAD/NAD(P)-binding domain"/>
    <property type="match status" value="3"/>
</dbReference>
<dbReference type="Proteomes" id="UP000276254">
    <property type="component" value="Plasmid unnamed1"/>
</dbReference>